<proteinExistence type="predicted"/>
<dbReference type="PROSITE" id="PS51819">
    <property type="entry name" value="VOC"/>
    <property type="match status" value="1"/>
</dbReference>
<dbReference type="InterPro" id="IPR037523">
    <property type="entry name" value="VOC_core"/>
</dbReference>
<accession>A0ABX0TSX9</accession>
<dbReference type="InterPro" id="IPR029068">
    <property type="entry name" value="Glyas_Bleomycin-R_OHBP_Dase"/>
</dbReference>
<dbReference type="Gene3D" id="3.10.180.10">
    <property type="entry name" value="2,3-Dihydroxybiphenyl 1,2-Dioxygenase, domain 1"/>
    <property type="match status" value="2"/>
</dbReference>
<dbReference type="Pfam" id="PF00903">
    <property type="entry name" value="Glyoxalase"/>
    <property type="match status" value="1"/>
</dbReference>
<sequence length="316" mass="34813">MRPGFQEVVHSAFDIERLAGPLCAVGGWTRTELPDAPPKQFTAWHVPEGCTRIEQCLLHAPNDERGPLRIVVFHGAEQRVMRSSQHLWDSGGHFDVDIYSDDADATYAKLQRHGWTAFHDSADYGFGELQVREVIIIGPDGFVIGLIERRAPPLDWPEGLGAMTRQFNSSQVVRDYDASAAFYRDILGWSPLFEVVADGEGEPSQILGLPLPHAAPVERRVGIWHPEGSNDGSVELIQCAGIRARDFSELAVAPNIGLLALRFPVEDAAALAAQIVERGWPLYTPPMRLDIAPYGPATLFSVRTPDGAILEFFQLG</sequence>
<dbReference type="EMBL" id="JAAOZC010000005">
    <property type="protein sequence ID" value="NIJ08556.1"/>
    <property type="molecule type" value="Genomic_DNA"/>
</dbReference>
<name>A0ABX0TSX9_9SPHN</name>
<feature type="domain" description="VOC" evidence="1">
    <location>
        <begin position="159"/>
        <end position="315"/>
    </location>
</feature>
<organism evidence="2 3">
    <name type="scientific">Sphingomonas vulcanisoli</name>
    <dbReference type="NCBI Taxonomy" id="1658060"/>
    <lineage>
        <taxon>Bacteria</taxon>
        <taxon>Pseudomonadati</taxon>
        <taxon>Pseudomonadota</taxon>
        <taxon>Alphaproteobacteria</taxon>
        <taxon>Sphingomonadales</taxon>
        <taxon>Sphingomonadaceae</taxon>
        <taxon>Sphingomonas</taxon>
    </lineage>
</organism>
<keyword evidence="3" id="KW-1185">Reference proteome</keyword>
<dbReference type="SUPFAM" id="SSF54593">
    <property type="entry name" value="Glyoxalase/Bleomycin resistance protein/Dihydroxybiphenyl dioxygenase"/>
    <property type="match status" value="2"/>
</dbReference>
<reference evidence="2 3" key="1">
    <citation type="submission" date="2020-03" db="EMBL/GenBank/DDBJ databases">
        <title>Genomic Encyclopedia of Type Strains, Phase III (KMG-III): the genomes of soil and plant-associated and newly described type strains.</title>
        <authorList>
            <person name="Whitman W."/>
        </authorList>
    </citation>
    <scope>NUCLEOTIDE SEQUENCE [LARGE SCALE GENOMIC DNA]</scope>
    <source>
        <strain evidence="2 3">CECT 8804</strain>
    </source>
</reference>
<gene>
    <name evidence="2" type="ORF">FHS31_002177</name>
</gene>
<dbReference type="InterPro" id="IPR004360">
    <property type="entry name" value="Glyas_Fos-R_dOase_dom"/>
</dbReference>
<comment type="caution">
    <text evidence="2">The sequence shown here is derived from an EMBL/GenBank/DDBJ whole genome shotgun (WGS) entry which is preliminary data.</text>
</comment>
<evidence type="ECO:0000313" key="3">
    <source>
        <dbReference type="Proteomes" id="UP000727456"/>
    </source>
</evidence>
<dbReference type="RefSeq" id="WP_167073409.1">
    <property type="nucleotide sequence ID" value="NZ_JAAOZC010000005.1"/>
</dbReference>
<dbReference type="Proteomes" id="UP000727456">
    <property type="component" value="Unassembled WGS sequence"/>
</dbReference>
<evidence type="ECO:0000259" key="1">
    <source>
        <dbReference type="PROSITE" id="PS51819"/>
    </source>
</evidence>
<evidence type="ECO:0000313" key="2">
    <source>
        <dbReference type="EMBL" id="NIJ08556.1"/>
    </source>
</evidence>
<protein>
    <submittedName>
        <fullName evidence="2">Catechol 2,3-dioxygenase-like lactoylglutathione lyase family enzyme</fullName>
    </submittedName>
</protein>